<proteinExistence type="predicted"/>
<accession>A0A6N4TM20</accession>
<dbReference type="InterPro" id="IPR056906">
    <property type="entry name" value="ORF2/G2P_dom"/>
</dbReference>
<name>A0A6N4TM20_9FIRM</name>
<evidence type="ECO:0000313" key="3">
    <source>
        <dbReference type="Proteomes" id="UP000464754"/>
    </source>
</evidence>
<gene>
    <name evidence="2" type="ORF">Aargi30884_27610</name>
</gene>
<dbReference type="AlphaFoldDB" id="A0A6N4TM20"/>
<organism evidence="2 3">
    <name type="scientific">Amedibacterium intestinale</name>
    <dbReference type="NCBI Taxonomy" id="2583452"/>
    <lineage>
        <taxon>Bacteria</taxon>
        <taxon>Bacillati</taxon>
        <taxon>Bacillota</taxon>
        <taxon>Erysipelotrichia</taxon>
        <taxon>Erysipelotrichales</taxon>
        <taxon>Erysipelotrichaceae</taxon>
        <taxon>Amedibacterium</taxon>
    </lineage>
</organism>
<keyword evidence="3" id="KW-1185">Reference proteome</keyword>
<dbReference type="Pfam" id="PF23343">
    <property type="entry name" value="REP_ORF2-G2P"/>
    <property type="match status" value="1"/>
</dbReference>
<sequence length="287" mass="34052">MRKKRGYIDYDYEAAFTDPIDYSNERNIEKLLQQGKVKSVYTTKTIKAGNQFEVEIYPSFTKKESTGMNLKPRSSTAQKNLNDKNARKKLERLINANFSNGDLWVTLTYDNEHLPESMKDALKNIGNYMRRINYRREKMGLSNAKYIYITEYNPKKKIRCHHHLIMDGALSMDLVEKMWKYGKRNNVRRTQEDEDGGLTGLAKYLVKDPAGSKRWCSSKNLKKPVESKSYHAFRSRQVRKMVENRECVKELLEKRYKNRSLINFEIKKNEINGYFYVYARMTERRNQ</sequence>
<dbReference type="KEGG" id="aarg:Aargi30884_27610"/>
<dbReference type="EMBL" id="AP019695">
    <property type="protein sequence ID" value="BBK23858.1"/>
    <property type="molecule type" value="Genomic_DNA"/>
</dbReference>
<evidence type="ECO:0000259" key="1">
    <source>
        <dbReference type="Pfam" id="PF23343"/>
    </source>
</evidence>
<reference evidence="3" key="1">
    <citation type="submission" date="2019-05" db="EMBL/GenBank/DDBJ databases">
        <title>Complete genome sequencing of Absiella argi strain JCM 30884.</title>
        <authorList>
            <person name="Sakamoto M."/>
            <person name="Murakami T."/>
            <person name="Mori H."/>
        </authorList>
    </citation>
    <scope>NUCLEOTIDE SEQUENCE [LARGE SCALE GENOMIC DNA]</scope>
    <source>
        <strain evidence="3">JCM 30884</strain>
    </source>
</reference>
<dbReference type="Proteomes" id="UP000464754">
    <property type="component" value="Chromosome"/>
</dbReference>
<dbReference type="RefSeq" id="WP_163052514.1">
    <property type="nucleotide sequence ID" value="NZ_AP019695.1"/>
</dbReference>
<evidence type="ECO:0000313" key="2">
    <source>
        <dbReference type="EMBL" id="BBK23858.1"/>
    </source>
</evidence>
<protein>
    <recommendedName>
        <fullName evidence="1">Replication-associated protein ORF2/G2P domain-containing protein</fullName>
    </recommendedName>
</protein>
<feature type="domain" description="Replication-associated protein ORF2/G2P" evidence="1">
    <location>
        <begin position="103"/>
        <end position="208"/>
    </location>
</feature>